<dbReference type="Proteomes" id="UP001551482">
    <property type="component" value="Unassembled WGS sequence"/>
</dbReference>
<accession>A0ABV3DLK6</accession>
<keyword evidence="1" id="KW-0472">Membrane</keyword>
<feature type="transmembrane region" description="Helical" evidence="1">
    <location>
        <begin position="117"/>
        <end position="137"/>
    </location>
</feature>
<evidence type="ECO:0000256" key="1">
    <source>
        <dbReference type="SAM" id="Phobius"/>
    </source>
</evidence>
<protein>
    <submittedName>
        <fullName evidence="2">VUT family protein</fullName>
    </submittedName>
</protein>
<dbReference type="RefSeq" id="WP_358356293.1">
    <property type="nucleotide sequence ID" value="NZ_JBEZFP010000055.1"/>
</dbReference>
<gene>
    <name evidence="2" type="ORF">AB0C36_21410</name>
</gene>
<comment type="caution">
    <text evidence="2">The sequence shown here is derived from an EMBL/GenBank/DDBJ whole genome shotgun (WGS) entry which is preliminary data.</text>
</comment>
<feature type="transmembrane region" description="Helical" evidence="1">
    <location>
        <begin position="149"/>
        <end position="167"/>
    </location>
</feature>
<feature type="transmembrane region" description="Helical" evidence="1">
    <location>
        <begin position="32"/>
        <end position="55"/>
    </location>
</feature>
<proteinExistence type="predicted"/>
<evidence type="ECO:0000313" key="3">
    <source>
        <dbReference type="Proteomes" id="UP001551482"/>
    </source>
</evidence>
<organism evidence="2 3">
    <name type="scientific">Streptodolium elevatio</name>
    <dbReference type="NCBI Taxonomy" id="3157996"/>
    <lineage>
        <taxon>Bacteria</taxon>
        <taxon>Bacillati</taxon>
        <taxon>Actinomycetota</taxon>
        <taxon>Actinomycetes</taxon>
        <taxon>Kitasatosporales</taxon>
        <taxon>Streptomycetaceae</taxon>
        <taxon>Streptodolium</taxon>
    </lineage>
</organism>
<keyword evidence="3" id="KW-1185">Reference proteome</keyword>
<name>A0ABV3DLK6_9ACTN</name>
<reference evidence="2 3" key="1">
    <citation type="submission" date="2024-06" db="EMBL/GenBank/DDBJ databases">
        <title>The Natural Products Discovery Center: Release of the First 8490 Sequenced Strains for Exploring Actinobacteria Biosynthetic Diversity.</title>
        <authorList>
            <person name="Kalkreuter E."/>
            <person name="Kautsar S.A."/>
            <person name="Yang D."/>
            <person name="Bader C.D."/>
            <person name="Teijaro C.N."/>
            <person name="Fluegel L."/>
            <person name="Davis C.M."/>
            <person name="Simpson J.R."/>
            <person name="Lauterbach L."/>
            <person name="Steele A.D."/>
            <person name="Gui C."/>
            <person name="Meng S."/>
            <person name="Li G."/>
            <person name="Viehrig K."/>
            <person name="Ye F."/>
            <person name="Su P."/>
            <person name="Kiefer A.F."/>
            <person name="Nichols A."/>
            <person name="Cepeda A.J."/>
            <person name="Yan W."/>
            <person name="Fan B."/>
            <person name="Jiang Y."/>
            <person name="Adhikari A."/>
            <person name="Zheng C.-J."/>
            <person name="Schuster L."/>
            <person name="Cowan T.M."/>
            <person name="Smanski M.J."/>
            <person name="Chevrette M.G."/>
            <person name="De Carvalho L.P.S."/>
            <person name="Shen B."/>
        </authorList>
    </citation>
    <scope>NUCLEOTIDE SEQUENCE [LARGE SCALE GENOMIC DNA]</scope>
    <source>
        <strain evidence="2 3">NPDC048946</strain>
    </source>
</reference>
<dbReference type="EMBL" id="JBEZFP010000055">
    <property type="protein sequence ID" value="MEU8136059.1"/>
    <property type="molecule type" value="Genomic_DNA"/>
</dbReference>
<evidence type="ECO:0000313" key="2">
    <source>
        <dbReference type="EMBL" id="MEU8136059.1"/>
    </source>
</evidence>
<feature type="transmembrane region" description="Helical" evidence="1">
    <location>
        <begin position="87"/>
        <end position="105"/>
    </location>
</feature>
<dbReference type="Pfam" id="PF02592">
    <property type="entry name" value="Vut_1"/>
    <property type="match status" value="1"/>
</dbReference>
<keyword evidence="1" id="KW-0812">Transmembrane</keyword>
<keyword evidence="1" id="KW-1133">Transmembrane helix</keyword>
<feature type="transmembrane region" description="Helical" evidence="1">
    <location>
        <begin position="62"/>
        <end position="81"/>
    </location>
</feature>
<sequence>MDTSTRHAAGAVAATGYVAAITLANWTTTRYGFVPVGFGLTATAGTYAAGLALLLRDLVQDTCGRAWVIAGILFGAALTWWTSPALAVASATAFLVAEAVDMAVYTPLRRRGWARAVLLSGLVGAVADTWVFLTLAGFPTTSTAMAGQLVGKALWATAVPVAVVVAVRQVRHAVLGHSVGA</sequence>
<dbReference type="InterPro" id="IPR003744">
    <property type="entry name" value="YhhQ"/>
</dbReference>
<feature type="transmembrane region" description="Helical" evidence="1">
    <location>
        <begin position="7"/>
        <end position="26"/>
    </location>
</feature>